<evidence type="ECO:0000313" key="2">
    <source>
        <dbReference type="Proteomes" id="UP000245866"/>
    </source>
</evidence>
<dbReference type="Proteomes" id="UP000245866">
    <property type="component" value="Unassembled WGS sequence"/>
</dbReference>
<sequence>MVVMEQPRYKRSYKRFTKKNNDLKSIKKVLKAIQDNDHEILSKHKKHKLFVGEYYSINVDRSKNDDILLSTCS</sequence>
<dbReference type="AlphaFoldDB" id="A0A317GK82"/>
<dbReference type="Gene3D" id="3.30.2310.20">
    <property type="entry name" value="RelE-like"/>
    <property type="match status" value="1"/>
</dbReference>
<evidence type="ECO:0008006" key="3">
    <source>
        <dbReference type="Google" id="ProtNLM"/>
    </source>
</evidence>
<comment type="caution">
    <text evidence="1">The sequence shown here is derived from an EMBL/GenBank/DDBJ whole genome shotgun (WGS) entry which is preliminary data.</text>
</comment>
<reference evidence="1 2" key="1">
    <citation type="journal article" date="2018" name="Front. Microbiol.">
        <title>Comparative Genomics of the Herbivore Gut Symbiont Lactobacillus reuteri Reveals Genetic Diversity and Lifestyle Adaptation.</title>
        <authorList>
            <person name="Zhao J."/>
        </authorList>
    </citation>
    <scope>NUCLEOTIDE SEQUENCE [LARGE SCALE GENOMIC DNA]</scope>
    <source>
        <strain evidence="1 2">LR12</strain>
    </source>
</reference>
<dbReference type="EMBL" id="QGHS01000001">
    <property type="protein sequence ID" value="PWT49639.1"/>
    <property type="molecule type" value="Genomic_DNA"/>
</dbReference>
<name>A0A317GK82_LIMRT</name>
<evidence type="ECO:0000313" key="1">
    <source>
        <dbReference type="EMBL" id="PWT49639.1"/>
    </source>
</evidence>
<protein>
    <recommendedName>
        <fullName evidence="3">Addiction module toxin RelE</fullName>
    </recommendedName>
</protein>
<organism evidence="1 2">
    <name type="scientific">Limosilactobacillus reuteri</name>
    <name type="common">Lactobacillus reuteri</name>
    <dbReference type="NCBI Taxonomy" id="1598"/>
    <lineage>
        <taxon>Bacteria</taxon>
        <taxon>Bacillati</taxon>
        <taxon>Bacillota</taxon>
        <taxon>Bacilli</taxon>
        <taxon>Lactobacillales</taxon>
        <taxon>Lactobacillaceae</taxon>
        <taxon>Limosilactobacillus</taxon>
    </lineage>
</organism>
<proteinExistence type="predicted"/>
<accession>A0A317GK82</accession>
<dbReference type="InterPro" id="IPR035093">
    <property type="entry name" value="RelE/ParE_toxin_dom_sf"/>
</dbReference>
<gene>
    <name evidence="1" type="ORF">DKZ23_00035</name>
</gene>